<evidence type="ECO:0000256" key="10">
    <source>
        <dbReference type="SAM" id="MobiDB-lite"/>
    </source>
</evidence>
<keyword evidence="6" id="KW-0418">Kinase</keyword>
<dbReference type="InterPro" id="IPR000719">
    <property type="entry name" value="Prot_kinase_dom"/>
</dbReference>
<evidence type="ECO:0000256" key="5">
    <source>
        <dbReference type="ARBA" id="ARBA00022741"/>
    </source>
</evidence>
<evidence type="ECO:0000256" key="3">
    <source>
        <dbReference type="ARBA" id="ARBA00022527"/>
    </source>
</evidence>
<evidence type="ECO:0000256" key="6">
    <source>
        <dbReference type="ARBA" id="ARBA00022777"/>
    </source>
</evidence>
<evidence type="ECO:0000256" key="2">
    <source>
        <dbReference type="ARBA" id="ARBA00012513"/>
    </source>
</evidence>
<evidence type="ECO:0000256" key="7">
    <source>
        <dbReference type="ARBA" id="ARBA00022840"/>
    </source>
</evidence>
<dbReference type="WBParaSite" id="PgB04_g129_t01">
    <property type="protein sequence ID" value="PgB04_g129_t01"/>
    <property type="gene ID" value="PgB04_g129"/>
</dbReference>
<comment type="catalytic activity">
    <reaction evidence="8">
        <text>L-threonyl-[protein] + ATP = O-phospho-L-threonyl-[protein] + ADP + H(+)</text>
        <dbReference type="Rhea" id="RHEA:46608"/>
        <dbReference type="Rhea" id="RHEA-COMP:11060"/>
        <dbReference type="Rhea" id="RHEA-COMP:11605"/>
        <dbReference type="ChEBI" id="CHEBI:15378"/>
        <dbReference type="ChEBI" id="CHEBI:30013"/>
        <dbReference type="ChEBI" id="CHEBI:30616"/>
        <dbReference type="ChEBI" id="CHEBI:61977"/>
        <dbReference type="ChEBI" id="CHEBI:456216"/>
        <dbReference type="EC" id="2.7.11.1"/>
    </reaction>
</comment>
<dbReference type="GO" id="GO:0005524">
    <property type="term" value="F:ATP binding"/>
    <property type="evidence" value="ECO:0007669"/>
    <property type="project" value="UniProtKB-KW"/>
</dbReference>
<evidence type="ECO:0000313" key="13">
    <source>
        <dbReference type="WBParaSite" id="PgB04_g129_t01"/>
    </source>
</evidence>
<dbReference type="Pfam" id="PF00069">
    <property type="entry name" value="Pkinase"/>
    <property type="match status" value="1"/>
</dbReference>
<organism evidence="12 13">
    <name type="scientific">Parascaris univalens</name>
    <name type="common">Nematode worm</name>
    <dbReference type="NCBI Taxonomy" id="6257"/>
    <lineage>
        <taxon>Eukaryota</taxon>
        <taxon>Metazoa</taxon>
        <taxon>Ecdysozoa</taxon>
        <taxon>Nematoda</taxon>
        <taxon>Chromadorea</taxon>
        <taxon>Rhabditida</taxon>
        <taxon>Spirurina</taxon>
        <taxon>Ascaridomorpha</taxon>
        <taxon>Ascaridoidea</taxon>
        <taxon>Ascarididae</taxon>
        <taxon>Parascaris</taxon>
    </lineage>
</organism>
<keyword evidence="3" id="KW-0723">Serine/threonine-protein kinase</keyword>
<keyword evidence="12" id="KW-1185">Reference proteome</keyword>
<keyword evidence="4" id="KW-0808">Transferase</keyword>
<evidence type="ECO:0000256" key="4">
    <source>
        <dbReference type="ARBA" id="ARBA00022679"/>
    </source>
</evidence>
<comment type="catalytic activity">
    <reaction evidence="9">
        <text>L-seryl-[protein] + ATP = O-phospho-L-seryl-[protein] + ADP + H(+)</text>
        <dbReference type="Rhea" id="RHEA:17989"/>
        <dbReference type="Rhea" id="RHEA-COMP:9863"/>
        <dbReference type="Rhea" id="RHEA-COMP:11604"/>
        <dbReference type="ChEBI" id="CHEBI:15378"/>
        <dbReference type="ChEBI" id="CHEBI:29999"/>
        <dbReference type="ChEBI" id="CHEBI:30616"/>
        <dbReference type="ChEBI" id="CHEBI:83421"/>
        <dbReference type="ChEBI" id="CHEBI:456216"/>
        <dbReference type="EC" id="2.7.11.1"/>
    </reaction>
</comment>
<dbReference type="AlphaFoldDB" id="A0A914ZIA7"/>
<feature type="domain" description="Protein kinase" evidence="11">
    <location>
        <begin position="35"/>
        <end position="289"/>
    </location>
</feature>
<keyword evidence="5" id="KW-0547">Nucleotide-binding</keyword>
<dbReference type="SUPFAM" id="SSF56112">
    <property type="entry name" value="Protein kinase-like (PK-like)"/>
    <property type="match status" value="1"/>
</dbReference>
<sequence length="423" mass="47304">MMTYFSRSSPSVPNRTSLEGAHPGGENSTSYKGKYDFGSKLCRGGLGIVYRGTRIKDQLPVAIKYVKRRNVSVWQGDYQDGGIPLEIAVLQRCQDVRGVVQLLDWYERANSFLIVTERPEPGQDLLDYITHHGPLTEGLAKNFFKQVVDAVIACAHRSVLHRDIKDEDVMVDLRTGHLKLIDFGSSRFLKSKNEPRHELNGTRLHSPPEWTVFSRSDGFRTAVWSLGILLYEMVCVDVPYHREESVKHEATLSWPISVSGSCCDLIEGCLDHNPSTRYTLQDILEHPWMQDGDFSLPINSSVLKHGGHDAPDIDALRRSNMKPFVERPAPIDPFGRGFISEPSKKRDSVHALVSKPEKALQQTLFYRASPQRFQLSNVLTRMHHDGFRYCADAHSSAPRAGACSGANSRIAGAFSRAVAQGSS</sequence>
<dbReference type="GO" id="GO:0005737">
    <property type="term" value="C:cytoplasm"/>
    <property type="evidence" value="ECO:0007669"/>
    <property type="project" value="TreeGrafter"/>
</dbReference>
<protein>
    <recommendedName>
        <fullName evidence="2">non-specific serine/threonine protein kinase</fullName>
        <ecNumber evidence="2">2.7.11.1</ecNumber>
    </recommendedName>
</protein>
<evidence type="ECO:0000259" key="11">
    <source>
        <dbReference type="PROSITE" id="PS50011"/>
    </source>
</evidence>
<dbReference type="GO" id="GO:0043657">
    <property type="term" value="C:host cell"/>
    <property type="evidence" value="ECO:0007669"/>
    <property type="project" value="UniProtKB-SubCell"/>
</dbReference>
<feature type="region of interest" description="Disordered" evidence="10">
    <location>
        <begin position="1"/>
        <end position="29"/>
    </location>
</feature>
<dbReference type="PANTHER" id="PTHR22984">
    <property type="entry name" value="SERINE/THREONINE-PROTEIN KINASE PIM"/>
    <property type="match status" value="1"/>
</dbReference>
<proteinExistence type="predicted"/>
<name>A0A914ZIA7_PARUN</name>
<keyword evidence="7" id="KW-0067">ATP-binding</keyword>
<evidence type="ECO:0000256" key="9">
    <source>
        <dbReference type="ARBA" id="ARBA00048679"/>
    </source>
</evidence>
<dbReference type="Gene3D" id="1.10.510.10">
    <property type="entry name" value="Transferase(Phosphotransferase) domain 1"/>
    <property type="match status" value="1"/>
</dbReference>
<dbReference type="PROSITE" id="PS50011">
    <property type="entry name" value="PROTEIN_KINASE_DOM"/>
    <property type="match status" value="1"/>
</dbReference>
<dbReference type="GO" id="GO:0004674">
    <property type="term" value="F:protein serine/threonine kinase activity"/>
    <property type="evidence" value="ECO:0007669"/>
    <property type="project" value="UniProtKB-KW"/>
</dbReference>
<reference evidence="13" key="1">
    <citation type="submission" date="2022-11" db="UniProtKB">
        <authorList>
            <consortium name="WormBaseParasite"/>
        </authorList>
    </citation>
    <scope>IDENTIFICATION</scope>
</reference>
<dbReference type="Gene3D" id="3.30.200.20">
    <property type="entry name" value="Phosphorylase Kinase, domain 1"/>
    <property type="match status" value="1"/>
</dbReference>
<accession>A0A914ZIA7</accession>
<dbReference type="InterPro" id="IPR051138">
    <property type="entry name" value="PIM_Ser/Thr_kinase"/>
</dbReference>
<evidence type="ECO:0000313" key="12">
    <source>
        <dbReference type="Proteomes" id="UP000887569"/>
    </source>
</evidence>
<dbReference type="PANTHER" id="PTHR22984:SF25">
    <property type="entry name" value="PROTEIN KINASE DOMAIN-CONTAINING PROTEIN"/>
    <property type="match status" value="1"/>
</dbReference>
<evidence type="ECO:0000256" key="8">
    <source>
        <dbReference type="ARBA" id="ARBA00047899"/>
    </source>
</evidence>
<dbReference type="Proteomes" id="UP000887569">
    <property type="component" value="Unplaced"/>
</dbReference>
<dbReference type="InterPro" id="IPR011009">
    <property type="entry name" value="Kinase-like_dom_sf"/>
</dbReference>
<dbReference type="EC" id="2.7.11.1" evidence="2"/>
<comment type="subcellular location">
    <subcellularLocation>
        <location evidence="1">Host cell</location>
    </subcellularLocation>
</comment>
<feature type="compositionally biased region" description="Polar residues" evidence="10">
    <location>
        <begin position="1"/>
        <end position="17"/>
    </location>
</feature>
<evidence type="ECO:0000256" key="1">
    <source>
        <dbReference type="ARBA" id="ARBA00004340"/>
    </source>
</evidence>